<organism evidence="10 11">
    <name type="scientific">Candidatus Abyssobacteria bacterium SURF_17</name>
    <dbReference type="NCBI Taxonomy" id="2093361"/>
    <lineage>
        <taxon>Bacteria</taxon>
        <taxon>Pseudomonadati</taxon>
        <taxon>Candidatus Hydrogenedentota</taxon>
        <taxon>Candidatus Abyssobacteria</taxon>
    </lineage>
</organism>
<evidence type="ECO:0000313" key="10">
    <source>
        <dbReference type="EMBL" id="RJP65376.1"/>
    </source>
</evidence>
<evidence type="ECO:0000256" key="3">
    <source>
        <dbReference type="ARBA" id="ARBA00022679"/>
    </source>
</evidence>
<dbReference type="AlphaFoldDB" id="A0A419EQC9"/>
<name>A0A419EQC9_9BACT</name>
<keyword evidence="2 10" id="KW-0723">Serine/threonine-protein kinase</keyword>
<dbReference type="GO" id="GO:0004674">
    <property type="term" value="F:protein serine/threonine kinase activity"/>
    <property type="evidence" value="ECO:0007669"/>
    <property type="project" value="UniProtKB-KW"/>
</dbReference>
<feature type="region of interest" description="Disordered" evidence="7">
    <location>
        <begin position="298"/>
        <end position="330"/>
    </location>
</feature>
<dbReference type="InterPro" id="IPR010496">
    <property type="entry name" value="AL/BT2_dom"/>
</dbReference>
<dbReference type="GO" id="GO:0016787">
    <property type="term" value="F:hydrolase activity"/>
    <property type="evidence" value="ECO:0007669"/>
    <property type="project" value="InterPro"/>
</dbReference>
<dbReference type="SUPFAM" id="SSF82171">
    <property type="entry name" value="DPP6 N-terminal domain-like"/>
    <property type="match status" value="1"/>
</dbReference>
<keyword evidence="8" id="KW-1133">Transmembrane helix</keyword>
<dbReference type="Gene3D" id="2.120.10.30">
    <property type="entry name" value="TolB, C-terminal domain"/>
    <property type="match status" value="2"/>
</dbReference>
<evidence type="ECO:0000256" key="6">
    <source>
        <dbReference type="ARBA" id="ARBA00022840"/>
    </source>
</evidence>
<dbReference type="CDD" id="cd14014">
    <property type="entry name" value="STKc_PknB_like"/>
    <property type="match status" value="1"/>
</dbReference>
<protein>
    <recommendedName>
        <fullName evidence="1">non-specific serine/threonine protein kinase</fullName>
        <ecNumber evidence="1">2.7.11.1</ecNumber>
    </recommendedName>
</protein>
<dbReference type="InterPro" id="IPR000719">
    <property type="entry name" value="Prot_kinase_dom"/>
</dbReference>
<dbReference type="InterPro" id="IPR011042">
    <property type="entry name" value="6-blade_b-propeller_TolB-like"/>
</dbReference>
<keyword evidence="3" id="KW-0808">Transferase</keyword>
<evidence type="ECO:0000313" key="11">
    <source>
        <dbReference type="Proteomes" id="UP000285961"/>
    </source>
</evidence>
<dbReference type="InterPro" id="IPR008271">
    <property type="entry name" value="Ser/Thr_kinase_AS"/>
</dbReference>
<keyword evidence="8" id="KW-0812">Transmembrane</keyword>
<sequence length="931" mass="104147">MADVYLAEDTRDGRWVALKTLPRAYRGSRRLIARFEREISSLRRLDHPNIIKILDEGLSDGLPYYVMEYIAGPTLKDVLRESGPFSAERVVEIASAICSALAYAHGLGIVHRDIKPANIIVGSDGEIKVADFGIAQAIDRTRLTDTGAKGVGTPQYMSPEQIRGERVDGRSDLYSLGILLFELLTGRIPFSGKTPIEIAVKQIEETPPEPRSLVRGLPEWLNSVILQLMEKAPEKRLSSAHRLDETLRSKGATIPRTRELPTQPIRIHPDLWFVVPWAGVMILVAAIILAQMFGWPRRPSTSTDTDGGTPPREQPKNLSSISGPYPDWRQDPQNEIRVTQITKVDSGQQPVTVCSWSPNGNKIALAMANSDEVKDFNIYILDTENNQPPRRISADNDRVIAFPRLHWLPDGGSLIYEGLKTEKPEFVALPCRIQVAEPHSVTTLTGERWTSYIPTRRADNNYYAVSNEAGIRVVPIDSAGIILGNPTTISSLPLYGSSISTGLDKMTAIKVNAPEDHDLYILNDVDLILSGERPPITNFEDARLVCIDGSRNYLENAMFSVDGEYIFYTRDVTGRFTSEMGQTGQQAREGATNADFEIMYARADDKSGPRRLFLAPHNQFSPSISPDGTRLAFINYYPKDENDERWELLIADMEFKEPTEPASANEPANSFETGFDSDDLSDWADIVGNWAVTDGVLSSTVEGDDMILFDGFVSRDCKISFRMRVVSGEEDFWVSFRNNYGEEPRGYSYYQLDGGSVKIRHNDLQGWKDISEIVSVPRSDGRWHTIECEVRESEVRCLQDGKLMVSSERCPINTGTVGFRTHRTKVEIDDLRIENLGAAPQNIAGSEAASETTSALDNAAEDEWPPIRIKSVFDPNGSGSYIAIMELNKRSRFVREGDRIDAYEVVRMDGEKQCLILRESSSEREREFCVQ</sequence>
<dbReference type="SMART" id="SM00220">
    <property type="entry name" value="S_TKc"/>
    <property type="match status" value="1"/>
</dbReference>
<evidence type="ECO:0000256" key="4">
    <source>
        <dbReference type="ARBA" id="ARBA00022741"/>
    </source>
</evidence>
<dbReference type="PROSITE" id="PS50011">
    <property type="entry name" value="PROTEIN_KINASE_DOM"/>
    <property type="match status" value="1"/>
</dbReference>
<evidence type="ECO:0000256" key="5">
    <source>
        <dbReference type="ARBA" id="ARBA00022777"/>
    </source>
</evidence>
<dbReference type="GO" id="GO:0005524">
    <property type="term" value="F:ATP binding"/>
    <property type="evidence" value="ECO:0007669"/>
    <property type="project" value="UniProtKB-KW"/>
</dbReference>
<feature type="transmembrane region" description="Helical" evidence="8">
    <location>
        <begin position="271"/>
        <end position="290"/>
    </location>
</feature>
<reference evidence="10 11" key="1">
    <citation type="journal article" date="2017" name="ISME J.">
        <title>Energy and carbon metabolisms in a deep terrestrial subsurface fluid microbial community.</title>
        <authorList>
            <person name="Momper L."/>
            <person name="Jungbluth S.P."/>
            <person name="Lee M.D."/>
            <person name="Amend J.P."/>
        </authorList>
    </citation>
    <scope>NUCLEOTIDE SEQUENCE [LARGE SCALE GENOMIC DNA]</scope>
    <source>
        <strain evidence="10">SURF_17</strain>
    </source>
</reference>
<keyword evidence="6" id="KW-0067">ATP-binding</keyword>
<evidence type="ECO:0000256" key="7">
    <source>
        <dbReference type="SAM" id="MobiDB-lite"/>
    </source>
</evidence>
<comment type="caution">
    <text evidence="10">The sequence shown here is derived from an EMBL/GenBank/DDBJ whole genome shotgun (WGS) entry which is preliminary data.</text>
</comment>
<dbReference type="PROSITE" id="PS00108">
    <property type="entry name" value="PROTEIN_KINASE_ST"/>
    <property type="match status" value="1"/>
</dbReference>
<dbReference type="PANTHER" id="PTHR43289">
    <property type="entry name" value="MITOGEN-ACTIVATED PROTEIN KINASE KINASE KINASE 20-RELATED"/>
    <property type="match status" value="1"/>
</dbReference>
<dbReference type="Proteomes" id="UP000285961">
    <property type="component" value="Unassembled WGS sequence"/>
</dbReference>
<dbReference type="Pfam" id="PF00069">
    <property type="entry name" value="Pkinase"/>
    <property type="match status" value="1"/>
</dbReference>
<dbReference type="Gene3D" id="1.10.510.10">
    <property type="entry name" value="Transferase(Phosphotransferase) domain 1"/>
    <property type="match status" value="1"/>
</dbReference>
<evidence type="ECO:0000256" key="8">
    <source>
        <dbReference type="SAM" id="Phobius"/>
    </source>
</evidence>
<keyword evidence="8" id="KW-0472">Membrane</keyword>
<feature type="domain" description="Protein kinase" evidence="9">
    <location>
        <begin position="1"/>
        <end position="247"/>
    </location>
</feature>
<proteinExistence type="predicted"/>
<dbReference type="EMBL" id="QZKI01000128">
    <property type="protein sequence ID" value="RJP65376.1"/>
    <property type="molecule type" value="Genomic_DNA"/>
</dbReference>
<keyword evidence="5 10" id="KW-0418">Kinase</keyword>
<gene>
    <name evidence="10" type="ORF">C4532_17800</name>
</gene>
<evidence type="ECO:0000256" key="2">
    <source>
        <dbReference type="ARBA" id="ARBA00022527"/>
    </source>
</evidence>
<dbReference type="SUPFAM" id="SSF56112">
    <property type="entry name" value="Protein kinase-like (PK-like)"/>
    <property type="match status" value="1"/>
</dbReference>
<keyword evidence="4" id="KW-0547">Nucleotide-binding</keyword>
<evidence type="ECO:0000256" key="1">
    <source>
        <dbReference type="ARBA" id="ARBA00012513"/>
    </source>
</evidence>
<dbReference type="Gene3D" id="3.30.200.20">
    <property type="entry name" value="Phosphorylase Kinase, domain 1"/>
    <property type="match status" value="1"/>
</dbReference>
<dbReference type="Pfam" id="PF07676">
    <property type="entry name" value="PD40"/>
    <property type="match status" value="1"/>
</dbReference>
<accession>A0A419EQC9</accession>
<dbReference type="Pfam" id="PF06439">
    <property type="entry name" value="3keto-disac_hyd"/>
    <property type="match status" value="1"/>
</dbReference>
<dbReference type="InterPro" id="IPR011659">
    <property type="entry name" value="WD40"/>
</dbReference>
<dbReference type="PANTHER" id="PTHR43289:SF6">
    <property type="entry name" value="SERINE_THREONINE-PROTEIN KINASE NEKL-3"/>
    <property type="match status" value="1"/>
</dbReference>
<dbReference type="Gene3D" id="2.60.120.560">
    <property type="entry name" value="Exo-inulinase, domain 1"/>
    <property type="match status" value="1"/>
</dbReference>
<dbReference type="InterPro" id="IPR011009">
    <property type="entry name" value="Kinase-like_dom_sf"/>
</dbReference>
<evidence type="ECO:0000259" key="9">
    <source>
        <dbReference type="PROSITE" id="PS50011"/>
    </source>
</evidence>
<dbReference type="FunFam" id="1.10.510.10:FF:000021">
    <property type="entry name" value="Serine/threonine protein kinase"/>
    <property type="match status" value="1"/>
</dbReference>
<dbReference type="EC" id="2.7.11.1" evidence="1"/>